<dbReference type="InterPro" id="IPR050555">
    <property type="entry name" value="Bact_Solute-Bind_Prot2"/>
</dbReference>
<dbReference type="GO" id="GO:0030288">
    <property type="term" value="C:outer membrane-bounded periplasmic space"/>
    <property type="evidence" value="ECO:0007669"/>
    <property type="project" value="TreeGrafter"/>
</dbReference>
<dbReference type="PANTHER" id="PTHR30036:SF8">
    <property type="entry name" value="ABC-TYPE SUGAR TRANSPORT SYSTEM PERIPLASMIC COMPONENT-LIKE PROTEIN"/>
    <property type="match status" value="1"/>
</dbReference>
<evidence type="ECO:0000256" key="1">
    <source>
        <dbReference type="ARBA" id="ARBA00004196"/>
    </source>
</evidence>
<dbReference type="InterPro" id="IPR025997">
    <property type="entry name" value="SBP_2_dom"/>
</dbReference>
<reference evidence="3" key="1">
    <citation type="submission" date="2014-06" db="EMBL/GenBank/DDBJ databases">
        <title>Key roles for freshwater Actinobacteria revealed by deep metagenomic sequencing.</title>
        <authorList>
            <person name="Ghai R."/>
            <person name="Mizuno C.M."/>
            <person name="Picazo A."/>
            <person name="Camacho A."/>
            <person name="Rodriguez-Valera F."/>
        </authorList>
    </citation>
    <scope>NUCLEOTIDE SEQUENCE</scope>
</reference>
<organism evidence="3">
    <name type="scientific">freshwater metagenome</name>
    <dbReference type="NCBI Taxonomy" id="449393"/>
    <lineage>
        <taxon>unclassified sequences</taxon>
        <taxon>metagenomes</taxon>
        <taxon>ecological metagenomes</taxon>
    </lineage>
</organism>
<evidence type="ECO:0000259" key="2">
    <source>
        <dbReference type="Pfam" id="PF13407"/>
    </source>
</evidence>
<sequence>MNKSRKVLVPVLSMSLILTGISASFLATSATAATKYKVTYIPKNLGNPYFDAIVGGFNKAAKGLNMTVKVVAPAQAGATDQIPFIEAAIQQKVTAIAISPNDANALCPTLKRAMKAGIIVLTVNGDTAASCRQASITPTDFSVLGKYLVDQTAKVMGGPGDWAFLSATSTAPDQNAWLAGAKTYIDGGGQPTLKLVATVYGDDAPEKSATEASALLAKYPNLKAINAPTTVGIAAAAQVLSTSPLKGKVQVTGLGTPNQMRQYIKDGTVKSFSLWDPGLQGQIAANLIVSMKTKKVTPKSGVKFSIKGVGPGNWTMGKDALIIAGPPQEFDATNIDKFNF</sequence>
<dbReference type="Gene3D" id="3.40.50.2300">
    <property type="match status" value="2"/>
</dbReference>
<accession>A0A094PSS3</accession>
<evidence type="ECO:0000313" key="3">
    <source>
        <dbReference type="EMBL" id="KGA14152.1"/>
    </source>
</evidence>
<protein>
    <recommendedName>
        <fullName evidence="2">Periplasmic binding protein domain-containing protein</fullName>
    </recommendedName>
</protein>
<comment type="caution">
    <text evidence="3">The sequence shown here is derived from an EMBL/GenBank/DDBJ whole genome shotgun (WGS) entry which is preliminary data.</text>
</comment>
<dbReference type="PANTHER" id="PTHR30036">
    <property type="entry name" value="D-XYLOSE-BINDING PERIPLASMIC PROTEIN"/>
    <property type="match status" value="1"/>
</dbReference>
<dbReference type="GO" id="GO:0030246">
    <property type="term" value="F:carbohydrate binding"/>
    <property type="evidence" value="ECO:0007669"/>
    <property type="project" value="TreeGrafter"/>
</dbReference>
<comment type="subcellular location">
    <subcellularLocation>
        <location evidence="1">Cell envelope</location>
    </subcellularLocation>
</comment>
<dbReference type="AlphaFoldDB" id="A0A094PSS3"/>
<dbReference type="InterPro" id="IPR028082">
    <property type="entry name" value="Peripla_BP_I"/>
</dbReference>
<dbReference type="Pfam" id="PF13407">
    <property type="entry name" value="Peripla_BP_4"/>
    <property type="match status" value="1"/>
</dbReference>
<dbReference type="SUPFAM" id="SSF53822">
    <property type="entry name" value="Periplasmic binding protein-like I"/>
    <property type="match status" value="1"/>
</dbReference>
<feature type="domain" description="Periplasmic binding protein" evidence="2">
    <location>
        <begin position="39"/>
        <end position="291"/>
    </location>
</feature>
<dbReference type="EMBL" id="JNSL01000158">
    <property type="protein sequence ID" value="KGA14152.1"/>
    <property type="molecule type" value="Genomic_DNA"/>
</dbReference>
<gene>
    <name evidence="3" type="ORF">GM51_17960</name>
</gene>
<name>A0A094PSS3_9ZZZZ</name>
<proteinExistence type="predicted"/>